<dbReference type="InterPro" id="IPR046780">
    <property type="entry name" value="aBig_2"/>
</dbReference>
<dbReference type="PROSITE" id="PS51272">
    <property type="entry name" value="SLH"/>
    <property type="match status" value="3"/>
</dbReference>
<keyword evidence="1" id="KW-0677">Repeat</keyword>
<proteinExistence type="predicted"/>
<dbReference type="STRING" id="1123282.SAMN02745823_02804"/>
<dbReference type="Pfam" id="PF20578">
    <property type="entry name" value="aBig_2"/>
    <property type="match status" value="3"/>
</dbReference>
<keyword evidence="2" id="KW-0732">Signal</keyword>
<evidence type="ECO:0000313" key="5">
    <source>
        <dbReference type="Proteomes" id="UP000183995"/>
    </source>
</evidence>
<evidence type="ECO:0000256" key="1">
    <source>
        <dbReference type="ARBA" id="ARBA00022737"/>
    </source>
</evidence>
<keyword evidence="5" id="KW-1185">Reference proteome</keyword>
<evidence type="ECO:0000313" key="4">
    <source>
        <dbReference type="EMBL" id="SHI14949.1"/>
    </source>
</evidence>
<dbReference type="Pfam" id="PF00395">
    <property type="entry name" value="SLH"/>
    <property type="match status" value="3"/>
</dbReference>
<feature type="chain" id="PRO_5013223273" evidence="2">
    <location>
        <begin position="28"/>
        <end position="1666"/>
    </location>
</feature>
<feature type="domain" description="SLH" evidence="3">
    <location>
        <begin position="1545"/>
        <end position="1607"/>
    </location>
</feature>
<dbReference type="Proteomes" id="UP000183995">
    <property type="component" value="Unassembled WGS sequence"/>
</dbReference>
<gene>
    <name evidence="4" type="ORF">SAMN02745823_02804</name>
</gene>
<organism evidence="4 5">
    <name type="scientific">Sporobacter termitidis DSM 10068</name>
    <dbReference type="NCBI Taxonomy" id="1123282"/>
    <lineage>
        <taxon>Bacteria</taxon>
        <taxon>Bacillati</taxon>
        <taxon>Bacillota</taxon>
        <taxon>Clostridia</taxon>
        <taxon>Eubacteriales</taxon>
        <taxon>Oscillospiraceae</taxon>
        <taxon>Sporobacter</taxon>
    </lineage>
</organism>
<protein>
    <submittedName>
        <fullName evidence="4">S-layer homology domain-containing protein</fullName>
    </submittedName>
</protein>
<feature type="domain" description="SLH" evidence="3">
    <location>
        <begin position="1610"/>
        <end position="1666"/>
    </location>
</feature>
<name>A0A1M5YSN0_9FIRM</name>
<dbReference type="InterPro" id="IPR001119">
    <property type="entry name" value="SLH_dom"/>
</dbReference>
<evidence type="ECO:0000259" key="3">
    <source>
        <dbReference type="PROSITE" id="PS51272"/>
    </source>
</evidence>
<evidence type="ECO:0000256" key="2">
    <source>
        <dbReference type="SAM" id="SignalP"/>
    </source>
</evidence>
<dbReference type="OrthoDB" id="1853760at2"/>
<dbReference type="RefSeq" id="WP_073080186.1">
    <property type="nucleotide sequence ID" value="NZ_FQXV01000010.1"/>
</dbReference>
<sequence>MKKIGQRALSVVLAFLLLFSVLPSALAAAAPEENADSLIEFYKKAGLTHPLSALGIRSLTGDESVGGATFATPYDEKDSRASTFSAYTASGGSTGAADALAAIDMMAMGQNPRTFKMISMNTGSALPHDAIAALFDTLKEDGTFRYTTQADPANTLTGIGAGSTDLYAILALEMYYGGAYWAKDGDTGRQNRTAAIEAFLSKFTDSRAPNGTTWIIDGGRFFEPSNTYNISGMPPIAPRILVQSVCVALLSRWLDDDTIVTVGAGDPEPLKDVARREMDGLLFTLEKMFMGENITGTVSATNINNVKTRFSTYSEYLGMYISALVAAGQQDKIEELGLLDKLDACRIANGTYKQFSTQGDSYASASTARAAIALGDYIRGSAIMATLTFDADLSDMDTVLWDLDAISLPETASSNLTLPSKGQYGSAIAWTSSNEEAVNSDTGAVVSLSAGEQEITVKLTATAAYGGAAESKDFYVTVLPAVLGEQMIVNADIRALTIPLFVTGDFTLPDTGDNGSAISWSTSNSTIISDSGIVTKNESEQKVTLTADLTYGSEGAGTKTFEVTVGKIVAADDIVTQAVYQAREYYNTHRNLTGAYWEAWAAKAILRDDYDKYNFNTYNVRNHKKTLGWAGTDYGAVILQILAQGDNPYNYQGVNYVSAMMGYIYKNYEATGELNWGGYGEPIFLAMALDATGAMTPELFFGKDGNVQNSVGGKLCGQLNSFAYGIDLAGWAMVPIGTHYRENPAFFDQYLNRFKTSTISKIITDPDNDDYGLIVVNPDTAGYIYWVSNGCFLLGSVSLNNAGVMGFDLQNDSEWLQPDGTGIVDAIYNHVFKDAPPPYSTQPVITFGDLYYGENVWTGVGATKDKLAALLAEAEPKAESDGRAYTAKTFAELKAAYTAAAKFKDADYGYGEAYFTLRDALKNLKPAGSISVQVHGDAARETILDTVFVNSDGTYLQLLQQAARENSFSQTASGGAVTEIGGLKASGNGAWYCYDGQTLVVDLSGKPEEGAELTFKYCADTGTLPSGMALDDHLAYDAAQALVVGGAVDASGNVTGNISMPKAGLFGTTVTWYSDKLPTIDLDGNVTRNVSDDIKVKLTAKVSLNASEEYEKVFNVVVKATNPGSGTTPHTKTAYISIAGPIGGTTVSKLPFTSCPKTKIEIEPGETAYSLLVKTGRDIDANLNTQYGVYVKTIDVLGEFDEGPDSGWMFRVTHSGKTEFPGHSAALEPVSEGDYVEWLYTRDLGKDIGGYMGGRPDSPGSGSDTGRETINRVIESKPAVTGGKASATVDTATIRDTIDEIKKAVDKAKESDPNAAGELVLDIEPNGTASTVEVRLKAEAANAIANANILLTVKTGISTVTFDAAAIKAAVAGMTSTQEAIFTAGRLSKDSLTTGQKAVAGDNPVFEFTLKVGDKKVTDFGAGLVTVVLPYTPKADENTDNLKVYYLADDGAVTEMKGAKYNKTLGGFVFTANHFSVFFIGAKAVDLPFTDVKDTDWFYNAVRYAYENKLMNGTTADKFSPNDSMTRAMLVTALYRYAGEPAVTVQNLFSDVASGQWYTNAVLWANENGIVTGYGGLFGTNDNITREQIAAILMRYAEKKGLNVSKTVDLGAFGDASKISDWARDAMGWAFAEGLITGRTANTLVPDGNASRAEVVTILQRLSKTL</sequence>
<dbReference type="EMBL" id="FQXV01000010">
    <property type="protein sequence ID" value="SHI14949.1"/>
    <property type="molecule type" value="Genomic_DNA"/>
</dbReference>
<feature type="domain" description="SLH" evidence="3">
    <location>
        <begin position="1485"/>
        <end position="1544"/>
    </location>
</feature>
<reference evidence="4 5" key="1">
    <citation type="submission" date="2016-11" db="EMBL/GenBank/DDBJ databases">
        <authorList>
            <person name="Jaros S."/>
            <person name="Januszkiewicz K."/>
            <person name="Wedrychowicz H."/>
        </authorList>
    </citation>
    <scope>NUCLEOTIDE SEQUENCE [LARGE SCALE GENOMIC DNA]</scope>
    <source>
        <strain evidence="4 5">DSM 10068</strain>
    </source>
</reference>
<feature type="signal peptide" evidence="2">
    <location>
        <begin position="1"/>
        <end position="27"/>
    </location>
</feature>
<accession>A0A1M5YSN0</accession>